<feature type="transmembrane region" description="Helical" evidence="1">
    <location>
        <begin position="130"/>
        <end position="148"/>
    </location>
</feature>
<keyword evidence="3" id="KW-1185">Reference proteome</keyword>
<dbReference type="OrthoDB" id="7407406at2759"/>
<protein>
    <submittedName>
        <fullName evidence="2">Uncharacterized protein</fullName>
    </submittedName>
</protein>
<evidence type="ECO:0000256" key="1">
    <source>
        <dbReference type="SAM" id="Phobius"/>
    </source>
</evidence>
<dbReference type="AlphaFoldDB" id="A0A482VS30"/>
<proteinExistence type="predicted"/>
<evidence type="ECO:0000313" key="2">
    <source>
        <dbReference type="EMBL" id="RZC35168.1"/>
    </source>
</evidence>
<keyword evidence="1" id="KW-0812">Transmembrane</keyword>
<keyword evidence="1" id="KW-1133">Transmembrane helix</keyword>
<dbReference type="Proteomes" id="UP000292052">
    <property type="component" value="Unassembled WGS sequence"/>
</dbReference>
<keyword evidence="1" id="KW-0472">Membrane</keyword>
<comment type="caution">
    <text evidence="2">The sequence shown here is derived from an EMBL/GenBank/DDBJ whole genome shotgun (WGS) entry which is preliminary data.</text>
</comment>
<evidence type="ECO:0000313" key="3">
    <source>
        <dbReference type="Proteomes" id="UP000292052"/>
    </source>
</evidence>
<dbReference type="STRING" id="1661398.A0A482VS30"/>
<dbReference type="EMBL" id="QDEB01073471">
    <property type="protein sequence ID" value="RZC35168.1"/>
    <property type="molecule type" value="Genomic_DNA"/>
</dbReference>
<accession>A0A482VS30</accession>
<reference evidence="2 3" key="1">
    <citation type="submission" date="2017-03" db="EMBL/GenBank/DDBJ databases">
        <title>Genome of the blue death feigning beetle - Asbolus verrucosus.</title>
        <authorList>
            <person name="Rider S.D."/>
        </authorList>
    </citation>
    <scope>NUCLEOTIDE SEQUENCE [LARGE SCALE GENOMIC DNA]</scope>
    <source>
        <strain evidence="2">Butters</strain>
        <tissue evidence="2">Head and leg muscle</tissue>
    </source>
</reference>
<gene>
    <name evidence="2" type="ORF">BDFB_008305</name>
</gene>
<organism evidence="2 3">
    <name type="scientific">Asbolus verrucosus</name>
    <name type="common">Desert ironclad beetle</name>
    <dbReference type="NCBI Taxonomy" id="1661398"/>
    <lineage>
        <taxon>Eukaryota</taxon>
        <taxon>Metazoa</taxon>
        <taxon>Ecdysozoa</taxon>
        <taxon>Arthropoda</taxon>
        <taxon>Hexapoda</taxon>
        <taxon>Insecta</taxon>
        <taxon>Pterygota</taxon>
        <taxon>Neoptera</taxon>
        <taxon>Endopterygota</taxon>
        <taxon>Coleoptera</taxon>
        <taxon>Polyphaga</taxon>
        <taxon>Cucujiformia</taxon>
        <taxon>Tenebrionidae</taxon>
        <taxon>Pimeliinae</taxon>
        <taxon>Asbolus</taxon>
    </lineage>
</organism>
<name>A0A482VS30_ASBVE</name>
<sequence>MALFTRLKTICAVEKCLRINLVSKSSFHFVSGGPHLRLRDVAPMVSRRTYFLKIFRKPSQRDLKIKDDIPDAFVMIYRNTMSKYIFGAQVISVIASSLVLLAIVTKSDYEDYKRDFEKWSPTSRTTPNEHLYYILFFVTFLVLLQVMVSRTPIRIYKVPQTPKYITVSYGNYFFTKEKYAFKRGEIHHMEERGFLPWRENMYAIEKETDRRTVILLDHYFRRPADLSIMLGEQRDPDLDD</sequence>
<feature type="transmembrane region" description="Helical" evidence="1">
    <location>
        <begin position="84"/>
        <end position="104"/>
    </location>
</feature>